<evidence type="ECO:0000313" key="2">
    <source>
        <dbReference type="EMBL" id="MFD1460649.1"/>
    </source>
</evidence>
<dbReference type="Proteomes" id="UP001597340">
    <property type="component" value="Unassembled WGS sequence"/>
</dbReference>
<sequence length="65" mass="7404">MLYIVQIWLPTFGQQLKYSQISSVFVLALIVNVVGIVLALFVNFRYSAVFSVHRKLSSQIVLDTE</sequence>
<keyword evidence="3" id="KW-1185">Reference proteome</keyword>
<keyword evidence="1" id="KW-0472">Membrane</keyword>
<accession>A0ABW4DA57</accession>
<dbReference type="RefSeq" id="WP_377529025.1">
    <property type="nucleotide sequence ID" value="NZ_JBHTES010000001.1"/>
</dbReference>
<keyword evidence="1" id="KW-0812">Transmembrane</keyword>
<dbReference type="EMBL" id="JBHTNZ010000003">
    <property type="protein sequence ID" value="MFD1460649.1"/>
    <property type="molecule type" value="Genomic_DNA"/>
</dbReference>
<organism evidence="2 3">
    <name type="scientific">Paenibacillus farraposensis</name>
    <dbReference type="NCBI Taxonomy" id="2807095"/>
    <lineage>
        <taxon>Bacteria</taxon>
        <taxon>Bacillati</taxon>
        <taxon>Bacillota</taxon>
        <taxon>Bacilli</taxon>
        <taxon>Bacillales</taxon>
        <taxon>Paenibacillaceae</taxon>
        <taxon>Paenibacillus</taxon>
    </lineage>
</organism>
<comment type="caution">
    <text evidence="2">The sequence shown here is derived from an EMBL/GenBank/DDBJ whole genome shotgun (WGS) entry which is preliminary data.</text>
</comment>
<feature type="transmembrane region" description="Helical" evidence="1">
    <location>
        <begin position="20"/>
        <end position="44"/>
    </location>
</feature>
<keyword evidence="1" id="KW-1133">Transmembrane helix</keyword>
<name>A0ABW4DA57_9BACL</name>
<protein>
    <submittedName>
        <fullName evidence="2">Uncharacterized protein</fullName>
    </submittedName>
</protein>
<evidence type="ECO:0000256" key="1">
    <source>
        <dbReference type="SAM" id="Phobius"/>
    </source>
</evidence>
<proteinExistence type="predicted"/>
<reference evidence="3" key="1">
    <citation type="journal article" date="2019" name="Int. J. Syst. Evol. Microbiol.">
        <title>The Global Catalogue of Microorganisms (GCM) 10K type strain sequencing project: providing services to taxonomists for standard genome sequencing and annotation.</title>
        <authorList>
            <consortium name="The Broad Institute Genomics Platform"/>
            <consortium name="The Broad Institute Genome Sequencing Center for Infectious Disease"/>
            <person name="Wu L."/>
            <person name="Ma J."/>
        </authorList>
    </citation>
    <scope>NUCLEOTIDE SEQUENCE [LARGE SCALE GENOMIC DNA]</scope>
    <source>
        <strain evidence="3">CCM 9147</strain>
    </source>
</reference>
<gene>
    <name evidence="2" type="ORF">ACFQ5D_04135</name>
</gene>
<evidence type="ECO:0000313" key="3">
    <source>
        <dbReference type="Proteomes" id="UP001597340"/>
    </source>
</evidence>